<proteinExistence type="inferred from homology"/>
<comment type="caution">
    <text evidence="4">The sequence shown here is derived from an EMBL/GenBank/DDBJ whole genome shotgun (WGS) entry which is preliminary data.</text>
</comment>
<dbReference type="Pfam" id="PF02545">
    <property type="entry name" value="Maf"/>
    <property type="match status" value="1"/>
</dbReference>
<reference evidence="4 5" key="1">
    <citation type="journal article" date="2019" name="Int. J. Syst. Evol. Microbiol.">
        <title>The Global Catalogue of Microorganisms (GCM) 10K type strain sequencing project: providing services to taxonomists for standard genome sequencing and annotation.</title>
        <authorList>
            <consortium name="The Broad Institute Genomics Platform"/>
            <consortium name="The Broad Institute Genome Sequencing Center for Infectious Disease"/>
            <person name="Wu L."/>
            <person name="Ma J."/>
        </authorList>
    </citation>
    <scope>NUCLEOTIDE SEQUENCE [LARGE SCALE GENOMIC DNA]</scope>
    <source>
        <strain evidence="4 5">JCM 13249</strain>
    </source>
</reference>
<feature type="active site" description="Proton acceptor" evidence="3">
    <location>
        <position position="118"/>
    </location>
</feature>
<comment type="subcellular location">
    <subcellularLocation>
        <location evidence="3">Cytoplasm</location>
    </subcellularLocation>
</comment>
<dbReference type="PANTHER" id="PTHR43213:SF5">
    <property type="entry name" value="BIFUNCTIONAL DTTP_UTP PYROPHOSPHATASE_METHYLTRANSFERASE PROTEIN-RELATED"/>
    <property type="match status" value="1"/>
</dbReference>
<dbReference type="InterPro" id="IPR029001">
    <property type="entry name" value="ITPase-like_fam"/>
</dbReference>
<sequence length="249" mass="26156">MLPLIANARNSRTSFRMRDILPLAPSIGNVTIVSTTRALLVLASASPARLKTLRAAGVEPEVLVSGVDESTVDAVDADVLSGTLARLKAEAVAVRLRLHAPPAGVNGDGYRRLVLGCDSVLAFDGAILGKPADAEDARKRWHAMRGREGVLHTGHCVVDAETNELHERVARTTVRFADVSDAEVDAYLATGEPLHVAGAFTIDALGGWFVAGIDGDPGTVVGLSLPLLRELLGAHGVTVPDLWAARVEA</sequence>
<name>A0ABN2JPG5_9ACTN</name>
<dbReference type="SUPFAM" id="SSF52972">
    <property type="entry name" value="ITPase-like"/>
    <property type="match status" value="1"/>
</dbReference>
<keyword evidence="3" id="KW-0963">Cytoplasm</keyword>
<evidence type="ECO:0000256" key="3">
    <source>
        <dbReference type="HAMAP-Rule" id="MF_00528"/>
    </source>
</evidence>
<dbReference type="Proteomes" id="UP001500655">
    <property type="component" value="Unassembled WGS sequence"/>
</dbReference>
<keyword evidence="5" id="KW-1185">Reference proteome</keyword>
<comment type="function">
    <text evidence="3">Nucleoside triphosphate pyrophosphatase. May have a dual role in cell division arrest and in preventing the incorporation of modified nucleotides into cellular nucleic acids.</text>
</comment>
<protein>
    <recommendedName>
        <fullName evidence="3">Nucleoside triphosphate pyrophosphatase</fullName>
        <ecNumber evidence="3">3.6.1.9</ecNumber>
    </recommendedName>
    <alternativeName>
        <fullName evidence="3">Nucleotide pyrophosphatase</fullName>
        <shortName evidence="3">Nucleotide PPase</shortName>
    </alternativeName>
</protein>
<dbReference type="EC" id="3.6.1.9" evidence="3"/>
<evidence type="ECO:0000313" key="4">
    <source>
        <dbReference type="EMBL" id="GAA1734580.1"/>
    </source>
</evidence>
<comment type="catalytic activity">
    <reaction evidence="3">
        <text>a 2'-deoxyribonucleoside 5'-triphosphate + H2O = a 2'-deoxyribonucleoside 5'-phosphate + diphosphate + H(+)</text>
        <dbReference type="Rhea" id="RHEA:44644"/>
        <dbReference type="ChEBI" id="CHEBI:15377"/>
        <dbReference type="ChEBI" id="CHEBI:15378"/>
        <dbReference type="ChEBI" id="CHEBI:33019"/>
        <dbReference type="ChEBI" id="CHEBI:61560"/>
        <dbReference type="ChEBI" id="CHEBI:65317"/>
        <dbReference type="EC" id="3.6.1.9"/>
    </reaction>
</comment>
<keyword evidence="3" id="KW-0546">Nucleotide metabolism</keyword>
<evidence type="ECO:0000256" key="2">
    <source>
        <dbReference type="ARBA" id="ARBA00022801"/>
    </source>
</evidence>
<dbReference type="Gene3D" id="3.90.950.10">
    <property type="match status" value="1"/>
</dbReference>
<comment type="catalytic activity">
    <reaction evidence="3">
        <text>a ribonucleoside 5'-triphosphate + H2O = a ribonucleoside 5'-phosphate + diphosphate + H(+)</text>
        <dbReference type="Rhea" id="RHEA:23996"/>
        <dbReference type="ChEBI" id="CHEBI:15377"/>
        <dbReference type="ChEBI" id="CHEBI:15378"/>
        <dbReference type="ChEBI" id="CHEBI:33019"/>
        <dbReference type="ChEBI" id="CHEBI:58043"/>
        <dbReference type="ChEBI" id="CHEBI:61557"/>
        <dbReference type="EC" id="3.6.1.9"/>
    </reaction>
</comment>
<dbReference type="CDD" id="cd00555">
    <property type="entry name" value="Maf"/>
    <property type="match status" value="1"/>
</dbReference>
<dbReference type="InterPro" id="IPR003697">
    <property type="entry name" value="Maf-like"/>
</dbReference>
<evidence type="ECO:0000256" key="1">
    <source>
        <dbReference type="ARBA" id="ARBA00001968"/>
    </source>
</evidence>
<dbReference type="HAMAP" id="MF_00528">
    <property type="entry name" value="Maf"/>
    <property type="match status" value="1"/>
</dbReference>
<comment type="cofactor">
    <cofactor evidence="1 3">
        <name>a divalent metal cation</name>
        <dbReference type="ChEBI" id="CHEBI:60240"/>
    </cofactor>
</comment>
<organism evidence="4 5">
    <name type="scientific">Luedemannella helvata</name>
    <dbReference type="NCBI Taxonomy" id="349315"/>
    <lineage>
        <taxon>Bacteria</taxon>
        <taxon>Bacillati</taxon>
        <taxon>Actinomycetota</taxon>
        <taxon>Actinomycetes</taxon>
        <taxon>Micromonosporales</taxon>
        <taxon>Micromonosporaceae</taxon>
        <taxon>Luedemannella</taxon>
    </lineage>
</organism>
<keyword evidence="2 3" id="KW-0378">Hydrolase</keyword>
<accession>A0ABN2JPG5</accession>
<comment type="caution">
    <text evidence="3">Lacks conserved residue(s) required for the propagation of feature annotation.</text>
</comment>
<dbReference type="EMBL" id="BAAALS010000001">
    <property type="protein sequence ID" value="GAA1734580.1"/>
    <property type="molecule type" value="Genomic_DNA"/>
</dbReference>
<evidence type="ECO:0000313" key="5">
    <source>
        <dbReference type="Proteomes" id="UP001500655"/>
    </source>
</evidence>
<gene>
    <name evidence="4" type="ORF">GCM10009681_00940</name>
</gene>
<dbReference type="NCBIfam" id="TIGR00172">
    <property type="entry name" value="maf"/>
    <property type="match status" value="1"/>
</dbReference>
<dbReference type="PANTHER" id="PTHR43213">
    <property type="entry name" value="BIFUNCTIONAL DTTP/UTP PYROPHOSPHATASE/METHYLTRANSFERASE PROTEIN-RELATED"/>
    <property type="match status" value="1"/>
</dbReference>
<comment type="similarity">
    <text evidence="3">Belongs to the Maf family.</text>
</comment>